<dbReference type="RefSeq" id="WP_244283958.1">
    <property type="nucleotide sequence ID" value="NZ_FNSR01000003.1"/>
</dbReference>
<keyword evidence="2" id="KW-1133">Transmembrane helix</keyword>
<dbReference type="STRING" id="416943.SAMN05445871_5525"/>
<evidence type="ECO:0000256" key="1">
    <source>
        <dbReference type="SAM" id="MobiDB-lite"/>
    </source>
</evidence>
<evidence type="ECO:0008006" key="5">
    <source>
        <dbReference type="Google" id="ProtNLM"/>
    </source>
</evidence>
<feature type="transmembrane region" description="Helical" evidence="2">
    <location>
        <begin position="32"/>
        <end position="50"/>
    </location>
</feature>
<protein>
    <recommendedName>
        <fullName evidence="5">Flp pilus assembly protein TadG</fullName>
    </recommendedName>
</protein>
<dbReference type="AlphaFoldDB" id="A0A1H7RS94"/>
<name>A0A1H7RS94_9BURK</name>
<keyword evidence="2" id="KW-0472">Membrane</keyword>
<sequence length="623" mass="64898">MNEILIAPAACRLPAPFDRGARRSRATDERGAVTLMFAVFASVMLGALSMSSDLARYELSQSRLQSALDVANLTAAVGIGHYVTNGCPSSANLQAWQNDAQKYYNANMPADYLDLWVPSTNFSATCAPNPSGGQLVKLSATGTLPVLVPAFLASDSNKSSSSSGGSGGDDGVQVTASNTVMRVPQSQLELVLVLDNTGSMSEAASSTRGSASKISGLKTAANNLLTNIFSQGANTYYVGIVPFASTVNVQGALSPAGAWLDTTFAYNPTGVQMSGSPSSTYSSSSQDWIWSGSGWGGCVAEPRDSSGNLSPEAYSPADVRKFTPYYYNVPPLSAGGFTVNTWSPGKNGNSQRICSGTKSSTVVSGLPLNIASSGSPNGCSDEPGATRPINYWDQKSSSNVNESPNQNSACIGLPVTFLTNNLSTLQGEINSMQPGGNTIIPVGLLWGWRMLSSAWANKTPQSHDGWIQNSSISTVLPMNESTVGLQRVMIVMTDGENSVSSSSTPGQEVLYFNGLSGVGRGDLQAPSVSRDDGSTLADANDPGSTGSVDDINTYQIAACNAIKQAGITIYGITFGSGASSSTAQTAMQLCSSPGDYYHAPDNTTLNSIFQQIASNIGLLRLVK</sequence>
<reference evidence="4" key="1">
    <citation type="submission" date="2016-10" db="EMBL/GenBank/DDBJ databases">
        <authorList>
            <person name="Varghese N."/>
            <person name="Submissions S."/>
        </authorList>
    </citation>
    <scope>NUCLEOTIDE SEQUENCE [LARGE SCALE GENOMIC DNA]</scope>
    <source>
        <strain evidence="4">LMG 26416</strain>
    </source>
</reference>
<dbReference type="SUPFAM" id="SSF53300">
    <property type="entry name" value="vWA-like"/>
    <property type="match status" value="1"/>
</dbReference>
<proteinExistence type="predicted"/>
<dbReference type="Proteomes" id="UP000199120">
    <property type="component" value="Unassembled WGS sequence"/>
</dbReference>
<dbReference type="Gene3D" id="3.40.50.410">
    <property type="entry name" value="von Willebrand factor, type A domain"/>
    <property type="match status" value="2"/>
</dbReference>
<evidence type="ECO:0000313" key="3">
    <source>
        <dbReference type="EMBL" id="SEL62664.1"/>
    </source>
</evidence>
<keyword evidence="4" id="KW-1185">Reference proteome</keyword>
<keyword evidence="2" id="KW-0812">Transmembrane</keyword>
<accession>A0A1H7RS94</accession>
<dbReference type="InterPro" id="IPR036465">
    <property type="entry name" value="vWFA_dom_sf"/>
</dbReference>
<dbReference type="EMBL" id="FOAJ01000010">
    <property type="protein sequence ID" value="SEL62664.1"/>
    <property type="molecule type" value="Genomic_DNA"/>
</dbReference>
<evidence type="ECO:0000313" key="4">
    <source>
        <dbReference type="Proteomes" id="UP000199120"/>
    </source>
</evidence>
<organism evidence="3 4">
    <name type="scientific">Paraburkholderia caballeronis</name>
    <dbReference type="NCBI Taxonomy" id="416943"/>
    <lineage>
        <taxon>Bacteria</taxon>
        <taxon>Pseudomonadati</taxon>
        <taxon>Pseudomonadota</taxon>
        <taxon>Betaproteobacteria</taxon>
        <taxon>Burkholderiales</taxon>
        <taxon>Burkholderiaceae</taxon>
        <taxon>Paraburkholderia</taxon>
    </lineage>
</organism>
<evidence type="ECO:0000256" key="2">
    <source>
        <dbReference type="SAM" id="Phobius"/>
    </source>
</evidence>
<gene>
    <name evidence="3" type="ORF">SAMN05192542_110151</name>
</gene>
<feature type="region of interest" description="Disordered" evidence="1">
    <location>
        <begin position="522"/>
        <end position="544"/>
    </location>
</feature>